<keyword evidence="2" id="KW-1185">Reference proteome</keyword>
<sequence length="52" mass="5769">QCKQTGTEQSWAGVLESVQVPPEHHIPASQVLPFPCSIRCGPNKEWIPWVTA</sequence>
<protein>
    <submittedName>
        <fullName evidence="1">Uncharacterized protein</fullName>
    </submittedName>
</protein>
<reference evidence="1 2" key="1">
    <citation type="submission" date="2023-05" db="EMBL/GenBank/DDBJ databases">
        <title>B98-5 Cell Line De Novo Hybrid Assembly: An Optical Mapping Approach.</title>
        <authorList>
            <person name="Kananen K."/>
            <person name="Auerbach J.A."/>
            <person name="Kautto E."/>
            <person name="Blachly J.S."/>
        </authorList>
    </citation>
    <scope>NUCLEOTIDE SEQUENCE [LARGE SCALE GENOMIC DNA]</scope>
    <source>
        <strain evidence="1">B95-8</strain>
        <tissue evidence="1">Cell line</tissue>
    </source>
</reference>
<proteinExistence type="predicted"/>
<comment type="caution">
    <text evidence="1">The sequence shown here is derived from an EMBL/GenBank/DDBJ whole genome shotgun (WGS) entry which is preliminary data.</text>
</comment>
<evidence type="ECO:0000313" key="2">
    <source>
        <dbReference type="Proteomes" id="UP001266305"/>
    </source>
</evidence>
<dbReference type="Proteomes" id="UP001266305">
    <property type="component" value="Unassembled WGS sequence"/>
</dbReference>
<organism evidence="1 2">
    <name type="scientific">Saguinus oedipus</name>
    <name type="common">Cotton-top tamarin</name>
    <name type="synonym">Oedipomidas oedipus</name>
    <dbReference type="NCBI Taxonomy" id="9490"/>
    <lineage>
        <taxon>Eukaryota</taxon>
        <taxon>Metazoa</taxon>
        <taxon>Chordata</taxon>
        <taxon>Craniata</taxon>
        <taxon>Vertebrata</taxon>
        <taxon>Euteleostomi</taxon>
        <taxon>Mammalia</taxon>
        <taxon>Eutheria</taxon>
        <taxon>Euarchontoglires</taxon>
        <taxon>Primates</taxon>
        <taxon>Haplorrhini</taxon>
        <taxon>Platyrrhini</taxon>
        <taxon>Cebidae</taxon>
        <taxon>Callitrichinae</taxon>
        <taxon>Saguinus</taxon>
    </lineage>
</organism>
<name>A0ABQ9UPX9_SAGOE</name>
<accession>A0ABQ9UPX9</accession>
<gene>
    <name evidence="1" type="ORF">P7K49_024567</name>
</gene>
<feature type="non-terminal residue" evidence="1">
    <location>
        <position position="1"/>
    </location>
</feature>
<dbReference type="EMBL" id="JASSZA010000011">
    <property type="protein sequence ID" value="KAK2099116.1"/>
    <property type="molecule type" value="Genomic_DNA"/>
</dbReference>
<evidence type="ECO:0000313" key="1">
    <source>
        <dbReference type="EMBL" id="KAK2099116.1"/>
    </source>
</evidence>